<accession>A0A4R7HYT2</accession>
<dbReference type="AlphaFoldDB" id="A0A4R7HYT2"/>
<keyword evidence="2" id="KW-1185">Reference proteome</keyword>
<protein>
    <submittedName>
        <fullName evidence="1">Uncharacterized protein</fullName>
    </submittedName>
</protein>
<reference evidence="1 2" key="1">
    <citation type="submission" date="2019-03" db="EMBL/GenBank/DDBJ databases">
        <title>Sequencing the genomes of 1000 actinobacteria strains.</title>
        <authorList>
            <person name="Klenk H.-P."/>
        </authorList>
    </citation>
    <scope>NUCLEOTIDE SEQUENCE [LARGE SCALE GENOMIC DNA]</scope>
    <source>
        <strain evidence="1 2">DSM 18936</strain>
    </source>
</reference>
<evidence type="ECO:0000313" key="2">
    <source>
        <dbReference type="Proteomes" id="UP000294558"/>
    </source>
</evidence>
<dbReference type="EMBL" id="SOAU01000001">
    <property type="protein sequence ID" value="TDT16281.1"/>
    <property type="molecule type" value="Genomic_DNA"/>
</dbReference>
<dbReference type="RefSeq" id="WP_166657481.1">
    <property type="nucleotide sequence ID" value="NZ_JAVJPS010000003.1"/>
</dbReference>
<organism evidence="1 2">
    <name type="scientific">Ilumatobacter fluminis</name>
    <dbReference type="NCBI Taxonomy" id="467091"/>
    <lineage>
        <taxon>Bacteria</taxon>
        <taxon>Bacillati</taxon>
        <taxon>Actinomycetota</taxon>
        <taxon>Acidimicrobiia</taxon>
        <taxon>Acidimicrobiales</taxon>
        <taxon>Ilumatobacteraceae</taxon>
        <taxon>Ilumatobacter</taxon>
    </lineage>
</organism>
<sequence length="47" mass="5325">MRRRHTPAPLPHAPVNPNAFWRDAVGPGMQIAASTDRIARLRRVNPR</sequence>
<gene>
    <name evidence="1" type="ORF">BDK89_1865</name>
</gene>
<name>A0A4R7HYT2_9ACTN</name>
<evidence type="ECO:0000313" key="1">
    <source>
        <dbReference type="EMBL" id="TDT16281.1"/>
    </source>
</evidence>
<dbReference type="Proteomes" id="UP000294558">
    <property type="component" value="Unassembled WGS sequence"/>
</dbReference>
<proteinExistence type="predicted"/>
<comment type="caution">
    <text evidence="1">The sequence shown here is derived from an EMBL/GenBank/DDBJ whole genome shotgun (WGS) entry which is preliminary data.</text>
</comment>